<dbReference type="PANTHER" id="PTHR47894">
    <property type="entry name" value="HTH-TYPE TRANSCRIPTIONAL REGULATOR GADX"/>
    <property type="match status" value="1"/>
</dbReference>
<protein>
    <submittedName>
        <fullName evidence="5">AraC family transcriptional regulator</fullName>
    </submittedName>
</protein>
<evidence type="ECO:0000256" key="1">
    <source>
        <dbReference type="ARBA" id="ARBA00023015"/>
    </source>
</evidence>
<feature type="domain" description="HTH araC/xylS-type" evidence="4">
    <location>
        <begin position="250"/>
        <end position="351"/>
    </location>
</feature>
<name>A0A318KL33_9NEIS</name>
<dbReference type="GO" id="GO:0005829">
    <property type="term" value="C:cytosol"/>
    <property type="evidence" value="ECO:0007669"/>
    <property type="project" value="TreeGrafter"/>
</dbReference>
<dbReference type="InterPro" id="IPR018060">
    <property type="entry name" value="HTH_AraC"/>
</dbReference>
<dbReference type="PANTHER" id="PTHR47894:SF1">
    <property type="entry name" value="HTH-TYPE TRANSCRIPTIONAL REGULATOR VQSM"/>
    <property type="match status" value="1"/>
</dbReference>
<dbReference type="SUPFAM" id="SSF46689">
    <property type="entry name" value="Homeodomain-like"/>
    <property type="match status" value="1"/>
</dbReference>
<evidence type="ECO:0000256" key="2">
    <source>
        <dbReference type="ARBA" id="ARBA00023125"/>
    </source>
</evidence>
<proteinExistence type="predicted"/>
<accession>A0A318KL33</accession>
<dbReference type="Pfam" id="PF12833">
    <property type="entry name" value="HTH_18"/>
    <property type="match status" value="1"/>
</dbReference>
<dbReference type="GO" id="GO:0000976">
    <property type="term" value="F:transcription cis-regulatory region binding"/>
    <property type="evidence" value="ECO:0007669"/>
    <property type="project" value="TreeGrafter"/>
</dbReference>
<keyword evidence="1" id="KW-0805">Transcription regulation</keyword>
<evidence type="ECO:0000259" key="4">
    <source>
        <dbReference type="PROSITE" id="PS01124"/>
    </source>
</evidence>
<dbReference type="PROSITE" id="PS01124">
    <property type="entry name" value="HTH_ARAC_FAMILY_2"/>
    <property type="match status" value="1"/>
</dbReference>
<evidence type="ECO:0000256" key="3">
    <source>
        <dbReference type="ARBA" id="ARBA00023163"/>
    </source>
</evidence>
<dbReference type="Gene3D" id="1.10.10.60">
    <property type="entry name" value="Homeodomain-like"/>
    <property type="match status" value="1"/>
</dbReference>
<keyword evidence="3" id="KW-0804">Transcription</keyword>
<sequence length="351" mass="38239">MPTDTPPSTSALIPPAERASIAMVFVREALAAWRARGVDCAPLLLAAGIAPASLADDGARVSPAQFGALWRQMAASLDDEFFGLADRPMKAGSFTLLCHSVLHAGVLQRALLRMLRFLRVTLDGLEGELRVSGEQACIVLRDLPAPGEASAPPRRAFAYGAYWLMVCGVASWLTGRRLPLTAVDFPGPEPAFSPAWRAVFCPQLNFEQPVAALYFPAQALHWPLLRDEAALKSFLRQAPANFLALRPARDGLAARIHRQLRATPPAAWPDFASLARQLHLSPATLRRRLAQEGQSYRRVQEAARQTLAMTLLANRTLSLAEVASALGFAETSAFCRAFKRWTGQRPGDCRP</sequence>
<dbReference type="Pfam" id="PF12625">
    <property type="entry name" value="Arabinose_bd"/>
    <property type="match status" value="1"/>
</dbReference>
<dbReference type="AlphaFoldDB" id="A0A318KL33"/>
<keyword evidence="6" id="KW-1185">Reference proteome</keyword>
<dbReference type="EMBL" id="QJKI01000011">
    <property type="protein sequence ID" value="PXX78449.1"/>
    <property type="molecule type" value="Genomic_DNA"/>
</dbReference>
<evidence type="ECO:0000313" key="5">
    <source>
        <dbReference type="EMBL" id="PXX78449.1"/>
    </source>
</evidence>
<gene>
    <name evidence="5" type="ORF">DFR34_11183</name>
</gene>
<evidence type="ECO:0000313" key="6">
    <source>
        <dbReference type="Proteomes" id="UP000247555"/>
    </source>
</evidence>
<dbReference type="RefSeq" id="WP_110390972.1">
    <property type="nucleotide sequence ID" value="NZ_QJKI01000011.1"/>
</dbReference>
<dbReference type="OrthoDB" id="8584243at2"/>
<organism evidence="5 6">
    <name type="scientific">Rivihabitans pingtungensis</name>
    <dbReference type="NCBI Taxonomy" id="1054498"/>
    <lineage>
        <taxon>Bacteria</taxon>
        <taxon>Pseudomonadati</taxon>
        <taxon>Pseudomonadota</taxon>
        <taxon>Betaproteobacteria</taxon>
        <taxon>Neisseriales</taxon>
        <taxon>Aquaspirillaceae</taxon>
        <taxon>Rivihabitans</taxon>
    </lineage>
</organism>
<dbReference type="InterPro" id="IPR032687">
    <property type="entry name" value="AraC-type_N"/>
</dbReference>
<dbReference type="GO" id="GO:0003700">
    <property type="term" value="F:DNA-binding transcription factor activity"/>
    <property type="evidence" value="ECO:0007669"/>
    <property type="project" value="InterPro"/>
</dbReference>
<dbReference type="SMART" id="SM00342">
    <property type="entry name" value="HTH_ARAC"/>
    <property type="match status" value="1"/>
</dbReference>
<comment type="caution">
    <text evidence="5">The sequence shown here is derived from an EMBL/GenBank/DDBJ whole genome shotgun (WGS) entry which is preliminary data.</text>
</comment>
<reference evidence="5 6" key="1">
    <citation type="submission" date="2018-05" db="EMBL/GenBank/DDBJ databases">
        <title>Genomic Encyclopedia of Type Strains, Phase IV (KMG-IV): sequencing the most valuable type-strain genomes for metagenomic binning, comparative biology and taxonomic classification.</title>
        <authorList>
            <person name="Goeker M."/>
        </authorList>
    </citation>
    <scope>NUCLEOTIDE SEQUENCE [LARGE SCALE GENOMIC DNA]</scope>
    <source>
        <strain evidence="5 6">DSM 29661</strain>
    </source>
</reference>
<keyword evidence="2" id="KW-0238">DNA-binding</keyword>
<dbReference type="InterPro" id="IPR009057">
    <property type="entry name" value="Homeodomain-like_sf"/>
</dbReference>
<dbReference type="Proteomes" id="UP000247555">
    <property type="component" value="Unassembled WGS sequence"/>
</dbReference>